<evidence type="ECO:0000313" key="3">
    <source>
        <dbReference type="EMBL" id="CAK0840069.1"/>
    </source>
</evidence>
<gene>
    <name evidence="3" type="ORF">PCOR1329_LOCUS35584</name>
</gene>
<comment type="caution">
    <text evidence="3">The sequence shown here is derived from an EMBL/GenBank/DDBJ whole genome shotgun (WGS) entry which is preliminary data.</text>
</comment>
<dbReference type="InterPro" id="IPR029071">
    <property type="entry name" value="Ubiquitin-like_domsf"/>
</dbReference>
<evidence type="ECO:0000259" key="2">
    <source>
        <dbReference type="PROSITE" id="PS50053"/>
    </source>
</evidence>
<evidence type="ECO:0000256" key="1">
    <source>
        <dbReference type="SAM" id="MobiDB-lite"/>
    </source>
</evidence>
<proteinExistence type="predicted"/>
<feature type="non-terminal residue" evidence="3">
    <location>
        <position position="1"/>
    </location>
</feature>
<dbReference type="PROSITE" id="PS50053">
    <property type="entry name" value="UBIQUITIN_2"/>
    <property type="match status" value="1"/>
</dbReference>
<feature type="domain" description="Ubiquitin-like" evidence="2">
    <location>
        <begin position="11"/>
        <end position="89"/>
    </location>
</feature>
<evidence type="ECO:0000313" key="4">
    <source>
        <dbReference type="Proteomes" id="UP001189429"/>
    </source>
</evidence>
<dbReference type="SUPFAM" id="SSF54236">
    <property type="entry name" value="Ubiquitin-like"/>
    <property type="match status" value="1"/>
</dbReference>
<accession>A0ABN9T5H4</accession>
<feature type="region of interest" description="Disordered" evidence="1">
    <location>
        <begin position="114"/>
        <end position="160"/>
    </location>
</feature>
<protein>
    <recommendedName>
        <fullName evidence="2">Ubiquitin-like domain-containing protein</fullName>
    </recommendedName>
</protein>
<keyword evidence="4" id="KW-1185">Reference proteome</keyword>
<dbReference type="Proteomes" id="UP001189429">
    <property type="component" value="Unassembled WGS sequence"/>
</dbReference>
<organism evidence="3 4">
    <name type="scientific">Prorocentrum cordatum</name>
    <dbReference type="NCBI Taxonomy" id="2364126"/>
    <lineage>
        <taxon>Eukaryota</taxon>
        <taxon>Sar</taxon>
        <taxon>Alveolata</taxon>
        <taxon>Dinophyceae</taxon>
        <taxon>Prorocentrales</taxon>
        <taxon>Prorocentraceae</taxon>
        <taxon>Prorocentrum</taxon>
    </lineage>
</organism>
<sequence>SPPPGSRRRAMPLQLRVLDGAGRPVCAVEARPAWCIRDLKEAVEESAGVPLEEQVLLSGAVELRDAEAVGSLFPDGAASLLLVRRPAGRSRWLASVAADGLVLQAAPPAIRADRQASAPRRVADSLKGQAFSEGGGAPRQAWVIGRPGGRPEPSQRARPL</sequence>
<dbReference type="InterPro" id="IPR000626">
    <property type="entry name" value="Ubiquitin-like_dom"/>
</dbReference>
<name>A0ABN9T5H4_9DINO</name>
<dbReference type="EMBL" id="CAUYUJ010014346">
    <property type="protein sequence ID" value="CAK0840069.1"/>
    <property type="molecule type" value="Genomic_DNA"/>
</dbReference>
<reference evidence="3" key="1">
    <citation type="submission" date="2023-10" db="EMBL/GenBank/DDBJ databases">
        <authorList>
            <person name="Chen Y."/>
            <person name="Shah S."/>
            <person name="Dougan E. K."/>
            <person name="Thang M."/>
            <person name="Chan C."/>
        </authorList>
    </citation>
    <scope>NUCLEOTIDE SEQUENCE [LARGE SCALE GENOMIC DNA]</scope>
</reference>